<evidence type="ECO:0000313" key="1">
    <source>
        <dbReference type="EMBL" id="SFT26318.1"/>
    </source>
</evidence>
<organism evidence="1 2">
    <name type="scientific">Alloyangia pacifica</name>
    <dbReference type="NCBI Taxonomy" id="311180"/>
    <lineage>
        <taxon>Bacteria</taxon>
        <taxon>Pseudomonadati</taxon>
        <taxon>Pseudomonadota</taxon>
        <taxon>Alphaproteobacteria</taxon>
        <taxon>Rhodobacterales</taxon>
        <taxon>Roseobacteraceae</taxon>
        <taxon>Alloyangia</taxon>
    </lineage>
</organism>
<accession>A0A1I6WJV6</accession>
<gene>
    <name evidence="1" type="ORF">SAMN04488050_1253</name>
</gene>
<evidence type="ECO:0008006" key="3">
    <source>
        <dbReference type="Google" id="ProtNLM"/>
    </source>
</evidence>
<evidence type="ECO:0000313" key="2">
    <source>
        <dbReference type="Proteomes" id="UP000199392"/>
    </source>
</evidence>
<reference evidence="2" key="1">
    <citation type="submission" date="2016-10" db="EMBL/GenBank/DDBJ databases">
        <authorList>
            <person name="Varghese N."/>
            <person name="Submissions S."/>
        </authorList>
    </citation>
    <scope>NUCLEOTIDE SEQUENCE [LARGE SCALE GENOMIC DNA]</scope>
    <source>
        <strain evidence="2">DSM 26894</strain>
    </source>
</reference>
<proteinExistence type="predicted"/>
<protein>
    <recommendedName>
        <fullName evidence="3">Transposase</fullName>
    </recommendedName>
</protein>
<sequence length="41" mass="4534">MTRLQTVVELPEFQKRAKAIMSDEERAAAITFIAANPETGV</sequence>
<dbReference type="RefSeq" id="WP_256218787.1">
    <property type="nucleotide sequence ID" value="NZ_FNCL01000028.1"/>
</dbReference>
<dbReference type="AlphaFoldDB" id="A0A1I6WJV6"/>
<name>A0A1I6WJV6_9RHOB</name>
<dbReference type="STRING" id="311180.SAMN04488050_1253"/>
<dbReference type="Proteomes" id="UP000199392">
    <property type="component" value="Unassembled WGS sequence"/>
</dbReference>
<keyword evidence="2" id="KW-1185">Reference proteome</keyword>
<dbReference type="EMBL" id="FOZW01000025">
    <property type="protein sequence ID" value="SFT26318.1"/>
    <property type="molecule type" value="Genomic_DNA"/>
</dbReference>